<evidence type="ECO:0000259" key="3">
    <source>
        <dbReference type="PROSITE" id="PS50104"/>
    </source>
</evidence>
<dbReference type="InterPro" id="IPR032675">
    <property type="entry name" value="LRR_dom_sf"/>
</dbReference>
<dbReference type="SUPFAM" id="SSF52540">
    <property type="entry name" value="P-loop containing nucleoside triphosphate hydrolases"/>
    <property type="match status" value="1"/>
</dbReference>
<dbReference type="EMBL" id="VOIH02000001">
    <property type="protein sequence ID" value="KAF3456164.1"/>
    <property type="molecule type" value="Genomic_DNA"/>
</dbReference>
<organism evidence="4 5">
    <name type="scientific">Rhamnella rubrinervis</name>
    <dbReference type="NCBI Taxonomy" id="2594499"/>
    <lineage>
        <taxon>Eukaryota</taxon>
        <taxon>Viridiplantae</taxon>
        <taxon>Streptophyta</taxon>
        <taxon>Embryophyta</taxon>
        <taxon>Tracheophyta</taxon>
        <taxon>Spermatophyta</taxon>
        <taxon>Magnoliopsida</taxon>
        <taxon>eudicotyledons</taxon>
        <taxon>Gunneridae</taxon>
        <taxon>Pentapetalae</taxon>
        <taxon>rosids</taxon>
        <taxon>fabids</taxon>
        <taxon>Rosales</taxon>
        <taxon>Rhamnaceae</taxon>
        <taxon>rhamnoid group</taxon>
        <taxon>Rhamneae</taxon>
        <taxon>Rhamnella</taxon>
    </lineage>
</organism>
<dbReference type="InterPro" id="IPR000157">
    <property type="entry name" value="TIR_dom"/>
</dbReference>
<dbReference type="Pfam" id="PF01582">
    <property type="entry name" value="TIR"/>
    <property type="match status" value="1"/>
</dbReference>
<dbReference type="PROSITE" id="PS50104">
    <property type="entry name" value="TIR"/>
    <property type="match status" value="1"/>
</dbReference>
<evidence type="ECO:0000256" key="2">
    <source>
        <dbReference type="ARBA" id="ARBA00022737"/>
    </source>
</evidence>
<evidence type="ECO:0000313" key="4">
    <source>
        <dbReference type="EMBL" id="KAF3456164.1"/>
    </source>
</evidence>
<dbReference type="AlphaFoldDB" id="A0A8K0HRE4"/>
<dbReference type="SUPFAM" id="SSF52058">
    <property type="entry name" value="L domain-like"/>
    <property type="match status" value="1"/>
</dbReference>
<dbReference type="InterPro" id="IPR001611">
    <property type="entry name" value="Leu-rich_rpt"/>
</dbReference>
<dbReference type="SUPFAM" id="SSF52200">
    <property type="entry name" value="Toll/Interleukin receptor TIR domain"/>
    <property type="match status" value="1"/>
</dbReference>
<accession>A0A8K0HRE4</accession>
<dbReference type="InterPro" id="IPR044974">
    <property type="entry name" value="Disease_R_plants"/>
</dbReference>
<sequence>MGVAERAFSSQMVPSVHALHAVGVLTGGKATVFFARALGISVMEVLLGDALLREKEYRRAIVRTSHRHYIGETGKTYTSHLHIALCRKRIHTFLDVEKLERGGDIYTGLDNAIESSRCPVVILSGNYASSRWCMDELVQILQCRKDSKIQQIVVPIFYRVNPDDILKQKAGHHVDDRTIEAEFIKDFVKVVSSKLFDAALLNIPKDLVGVDSRLEKLERCVSESGDVPFIGICGFGGLGKTTLAEAYFKNMPRKFEASSFLANIRDVCEKQPNDGLVGLQEQLLRDVFKRDHVVNNVFQGKGIISTRLHRKKILVVLDDVDQLNQLEGLAGEKQWIGDGSQIIVTTRDESLLPCIYGKNEYIIHKVDELEDSEAHQLFSLKAFKSDCPPEDYKELSAEVVKYASGLPLALVVLGFFLRGKTIDEWKRALDRLREYPEKEIMSVLRISFDGLAEIEKNIFLDIACFFNGSCKDYVMNIMDSCGFFPEISIRSLLDKSLLHMDHDRNIVRMHDLLEEMGKEIVREESRNEPGGRSRIWLEDDFYHVLNNETGTEEVEAIPLYNLKSIDLSMSSKIRKLENFSLFPNLEKLNLDFCSNLEEIDISNSDLKRLTSLSLSCRKSLNSLPTSMGGLESLKFLNLSYCSSLGNLPEDLECLNNLEELDATGTGLRDTTPSVGDLKGLHGWKNIWNTIAGNGLLSAGLSCLEALNLENCGIRDGEFPDDFGCLVSLENLNLSGNKFSCLPAHFNQLSKLRHLNLSHCENLTSLGPELPDSLEGIDVNSVPVDWAPCTT</sequence>
<dbReference type="FunFam" id="1.10.8.430:FF:000002">
    <property type="entry name" value="Disease resistance protein (TIR-NBS-LRR class)"/>
    <property type="match status" value="1"/>
</dbReference>
<dbReference type="Gene3D" id="3.40.50.300">
    <property type="entry name" value="P-loop containing nucleotide triphosphate hydrolases"/>
    <property type="match status" value="1"/>
</dbReference>
<dbReference type="OrthoDB" id="1357022at2759"/>
<dbReference type="Pfam" id="PF23282">
    <property type="entry name" value="WHD_ROQ1"/>
    <property type="match status" value="1"/>
</dbReference>
<keyword evidence="5" id="KW-1185">Reference proteome</keyword>
<dbReference type="SMART" id="SM00255">
    <property type="entry name" value="TIR"/>
    <property type="match status" value="1"/>
</dbReference>
<reference evidence="4" key="1">
    <citation type="submission" date="2020-03" db="EMBL/GenBank/DDBJ databases">
        <title>A high-quality chromosome-level genome assembly of a woody plant with both climbing and erect habits, Rhamnella rubrinervis.</title>
        <authorList>
            <person name="Lu Z."/>
            <person name="Yang Y."/>
            <person name="Zhu X."/>
            <person name="Sun Y."/>
        </authorList>
    </citation>
    <scope>NUCLEOTIDE SEQUENCE</scope>
    <source>
        <strain evidence="4">BYM</strain>
        <tissue evidence="4">Leaf</tissue>
    </source>
</reference>
<dbReference type="GO" id="GO:0006952">
    <property type="term" value="P:defense response"/>
    <property type="evidence" value="ECO:0007669"/>
    <property type="project" value="InterPro"/>
</dbReference>
<dbReference type="PANTHER" id="PTHR11017">
    <property type="entry name" value="LEUCINE-RICH REPEAT-CONTAINING PROTEIN"/>
    <property type="match status" value="1"/>
</dbReference>
<gene>
    <name evidence="4" type="ORF">FNV43_RR00814</name>
</gene>
<keyword evidence="2" id="KW-0677">Repeat</keyword>
<dbReference type="PANTHER" id="PTHR11017:SF573">
    <property type="entry name" value="ADP-RIBOSYL CYCLASE_CYCLIC ADP-RIBOSE HYDROLASE"/>
    <property type="match status" value="1"/>
</dbReference>
<proteinExistence type="predicted"/>
<dbReference type="Pfam" id="PF00560">
    <property type="entry name" value="LRR_1"/>
    <property type="match status" value="3"/>
</dbReference>
<dbReference type="InterPro" id="IPR058192">
    <property type="entry name" value="WHD_ROQ1-like"/>
</dbReference>
<comment type="caution">
    <text evidence="4">The sequence shown here is derived from an EMBL/GenBank/DDBJ whole genome shotgun (WGS) entry which is preliminary data.</text>
</comment>
<dbReference type="InterPro" id="IPR027417">
    <property type="entry name" value="P-loop_NTPase"/>
</dbReference>
<keyword evidence="1" id="KW-0433">Leucine-rich repeat</keyword>
<evidence type="ECO:0000256" key="1">
    <source>
        <dbReference type="ARBA" id="ARBA00022614"/>
    </source>
</evidence>
<dbReference type="Gene3D" id="3.40.50.10140">
    <property type="entry name" value="Toll/interleukin-1 receptor homology (TIR) domain"/>
    <property type="match status" value="1"/>
</dbReference>
<dbReference type="Proteomes" id="UP000796880">
    <property type="component" value="Unassembled WGS sequence"/>
</dbReference>
<evidence type="ECO:0000313" key="5">
    <source>
        <dbReference type="Proteomes" id="UP000796880"/>
    </source>
</evidence>
<dbReference type="Gene3D" id="1.10.8.430">
    <property type="entry name" value="Helical domain of apoptotic protease-activating factors"/>
    <property type="match status" value="1"/>
</dbReference>
<name>A0A8K0HRE4_9ROSA</name>
<protein>
    <recommendedName>
        <fullName evidence="3">TIR domain-containing protein</fullName>
    </recommendedName>
</protein>
<dbReference type="InterPro" id="IPR042197">
    <property type="entry name" value="Apaf_helical"/>
</dbReference>
<dbReference type="InterPro" id="IPR002182">
    <property type="entry name" value="NB-ARC"/>
</dbReference>
<dbReference type="GO" id="GO:0043531">
    <property type="term" value="F:ADP binding"/>
    <property type="evidence" value="ECO:0007669"/>
    <property type="project" value="InterPro"/>
</dbReference>
<dbReference type="PROSITE" id="PS51450">
    <property type="entry name" value="LRR"/>
    <property type="match status" value="1"/>
</dbReference>
<feature type="domain" description="TIR" evidence="3">
    <location>
        <begin position="58"/>
        <end position="195"/>
    </location>
</feature>
<dbReference type="Gene3D" id="3.80.10.10">
    <property type="entry name" value="Ribonuclease Inhibitor"/>
    <property type="match status" value="2"/>
</dbReference>
<dbReference type="PRINTS" id="PR00364">
    <property type="entry name" value="DISEASERSIST"/>
</dbReference>
<dbReference type="InterPro" id="IPR035897">
    <property type="entry name" value="Toll_tir_struct_dom_sf"/>
</dbReference>
<dbReference type="Pfam" id="PF00931">
    <property type="entry name" value="NB-ARC"/>
    <property type="match status" value="1"/>
</dbReference>
<dbReference type="GO" id="GO:0007165">
    <property type="term" value="P:signal transduction"/>
    <property type="evidence" value="ECO:0007669"/>
    <property type="project" value="InterPro"/>
</dbReference>